<keyword evidence="1" id="KW-0853">WD repeat</keyword>
<sequence length="359" mass="36844">MAARREDVEDIHDEGNDMLDAEEVGEEVPSGDEGDVAMDSDNEEIQLQNDSIAYFDEHADSVFGIAQHPIHPSLIVTGGSEGDADDAPGKGYVVDTSAAAERPVLPASYSGAQPRESTQLDAIFAVEGHTDSINTLAFTLPNGDFLVEGGLYSIAVEPNGAYLAVGGAGGQIRIVSLPRLASAAQGHAGAGKGKSAKGAASQDVTSGGQILAALQTQADSIETLSFTQPTGGQPGQQTTLLAAGSVDGSIVVFDATRRFAVRKNLVGAHEDFSVVKVEFVKGTWLLTSCGMDGVVRRWDLRGGAANPNAAGAANSGLVKEWKGHLGDGEGGGVLGFVQGATGERVITAGDDGVVLVFEA</sequence>
<dbReference type="PANTHER" id="PTHR19857">
    <property type="entry name" value="MITOCHONDRIAL DIVISION PROTEIN 1-RELATED"/>
    <property type="match status" value="1"/>
</dbReference>
<dbReference type="SMART" id="SM00320">
    <property type="entry name" value="WD40"/>
    <property type="match status" value="5"/>
</dbReference>
<reference evidence="4" key="1">
    <citation type="journal article" date="2021" name="Mol. Plant Pathol.">
        <title>A 20-kb lineage-specific genomic region tames virulence in pathogenic amphidiploid Verticillium longisporum.</title>
        <authorList>
            <person name="Harting R."/>
            <person name="Starke J."/>
            <person name="Kusch H."/>
            <person name="Poggeler S."/>
            <person name="Maurus I."/>
            <person name="Schluter R."/>
            <person name="Landesfeind M."/>
            <person name="Bulla I."/>
            <person name="Nowrousian M."/>
            <person name="de Jonge R."/>
            <person name="Stahlhut G."/>
            <person name="Hoff K.J."/>
            <person name="Asshauer K.P."/>
            <person name="Thurmer A."/>
            <person name="Stanke M."/>
            <person name="Daniel R."/>
            <person name="Morgenstern B."/>
            <person name="Thomma B.P.H.J."/>
            <person name="Kronstad J.W."/>
            <person name="Braus-Stromeyer S.A."/>
            <person name="Braus G.H."/>
        </authorList>
    </citation>
    <scope>NUCLEOTIDE SEQUENCE</scope>
    <source>
        <strain evidence="4">Vl32</strain>
    </source>
</reference>
<dbReference type="InterPro" id="IPR001680">
    <property type="entry name" value="WD40_rpt"/>
</dbReference>
<evidence type="ECO:0000256" key="3">
    <source>
        <dbReference type="SAM" id="MobiDB-lite"/>
    </source>
</evidence>
<comment type="caution">
    <text evidence="4">The sequence shown here is derived from an EMBL/GenBank/DDBJ whole genome shotgun (WGS) entry which is preliminary data.</text>
</comment>
<dbReference type="AlphaFoldDB" id="A0A8I2Z2B3"/>
<feature type="region of interest" description="Disordered" evidence="3">
    <location>
        <begin position="1"/>
        <end position="41"/>
    </location>
</feature>
<evidence type="ECO:0000256" key="1">
    <source>
        <dbReference type="ARBA" id="ARBA00022574"/>
    </source>
</evidence>
<dbReference type="OrthoDB" id="10261640at2759"/>
<name>A0A8I2Z2B3_VERLO</name>
<dbReference type="InterPro" id="IPR051179">
    <property type="entry name" value="WD_repeat_multifunction"/>
</dbReference>
<dbReference type="EMBL" id="JAEMWZ010000587">
    <property type="protein sequence ID" value="KAG7110787.1"/>
    <property type="molecule type" value="Genomic_DNA"/>
</dbReference>
<proteinExistence type="predicted"/>
<gene>
    <name evidence="4" type="ORF">HYQ45_017517</name>
</gene>
<keyword evidence="2" id="KW-0677">Repeat</keyword>
<protein>
    <submittedName>
        <fullName evidence="4">Uncharacterized protein</fullName>
    </submittedName>
</protein>
<dbReference type="Proteomes" id="UP000689129">
    <property type="component" value="Unassembled WGS sequence"/>
</dbReference>
<evidence type="ECO:0000313" key="5">
    <source>
        <dbReference type="Proteomes" id="UP000689129"/>
    </source>
</evidence>
<accession>A0A8I2Z2B3</accession>
<feature type="compositionally biased region" description="Acidic residues" evidence="3">
    <location>
        <begin position="8"/>
        <end position="41"/>
    </location>
</feature>
<evidence type="ECO:0000313" key="4">
    <source>
        <dbReference type="EMBL" id="KAG7110787.1"/>
    </source>
</evidence>
<dbReference type="PANTHER" id="PTHR19857:SF8">
    <property type="entry name" value="ANGIO-ASSOCIATED MIGRATORY CELL PROTEIN"/>
    <property type="match status" value="1"/>
</dbReference>
<organism evidence="4 5">
    <name type="scientific">Verticillium longisporum</name>
    <name type="common">Verticillium dahliae var. longisporum</name>
    <dbReference type="NCBI Taxonomy" id="100787"/>
    <lineage>
        <taxon>Eukaryota</taxon>
        <taxon>Fungi</taxon>
        <taxon>Dikarya</taxon>
        <taxon>Ascomycota</taxon>
        <taxon>Pezizomycotina</taxon>
        <taxon>Sordariomycetes</taxon>
        <taxon>Hypocreomycetidae</taxon>
        <taxon>Glomerellales</taxon>
        <taxon>Plectosphaerellaceae</taxon>
        <taxon>Verticillium</taxon>
    </lineage>
</organism>
<evidence type="ECO:0000256" key="2">
    <source>
        <dbReference type="ARBA" id="ARBA00022737"/>
    </source>
</evidence>